<accession>A0A6P3YHV3</accession>
<evidence type="ECO:0000313" key="3">
    <source>
        <dbReference type="RefSeq" id="XP_014489519.1"/>
    </source>
</evidence>
<organism evidence="2 3">
    <name type="scientific">Dinoponera quadriceps</name>
    <name type="common">South American ant</name>
    <dbReference type="NCBI Taxonomy" id="609295"/>
    <lineage>
        <taxon>Eukaryota</taxon>
        <taxon>Metazoa</taxon>
        <taxon>Ecdysozoa</taxon>
        <taxon>Arthropoda</taxon>
        <taxon>Hexapoda</taxon>
        <taxon>Insecta</taxon>
        <taxon>Pterygota</taxon>
        <taxon>Neoptera</taxon>
        <taxon>Endopterygota</taxon>
        <taxon>Hymenoptera</taxon>
        <taxon>Apocrita</taxon>
        <taxon>Aculeata</taxon>
        <taxon>Formicoidea</taxon>
        <taxon>Formicidae</taxon>
        <taxon>Ponerinae</taxon>
        <taxon>Ponerini</taxon>
        <taxon>Dinoponera</taxon>
    </lineage>
</organism>
<name>A0A6P3YHV3_DINQU</name>
<sequence length="345" mass="39387">MASRRYMPLAAILITICLDISSVVVNVVAAAVVWDPRTSRYDSYNLDKGPVFYEAYYPDAQDAYHEKRYFDRSTVLETSFQVPSERFAYSAESADVSNDDESSYVAADDEEQRKVVAGRNLAPFQDRRSILLEDGSSPAANIGEISKLVRRAISRDLENWNALERYLDRVGQSEIPRRTEEVRFRESRKNKEDDSSYQVNRLNYDSSRQPSLGVLRNLEARDVKVRPAHLEKALNGGAPIVSIDSLPLENIFQPRPQIIKYTFLRKATTRLDEPSKEAIDSTTPRNYGDNLIREEIANGSRDVKVTSIQVSELPRHKTRHHHGELPKRDYTAHRHRSAADHPVVQ</sequence>
<evidence type="ECO:0000313" key="2">
    <source>
        <dbReference type="Proteomes" id="UP000515204"/>
    </source>
</evidence>
<dbReference type="RefSeq" id="XP_014489519.1">
    <property type="nucleotide sequence ID" value="XM_014634033.1"/>
</dbReference>
<feature type="compositionally biased region" description="Basic and acidic residues" evidence="1">
    <location>
        <begin position="323"/>
        <end position="332"/>
    </location>
</feature>
<proteinExistence type="predicted"/>
<dbReference type="AlphaFoldDB" id="A0A6P3YHV3"/>
<dbReference type="Proteomes" id="UP000515204">
    <property type="component" value="Unplaced"/>
</dbReference>
<dbReference type="OrthoDB" id="7677471at2759"/>
<reference evidence="3" key="1">
    <citation type="submission" date="2025-08" db="UniProtKB">
        <authorList>
            <consortium name="RefSeq"/>
        </authorList>
    </citation>
    <scope>IDENTIFICATION</scope>
</reference>
<protein>
    <submittedName>
        <fullName evidence="3">Uncharacterized protein LOC106752372</fullName>
    </submittedName>
</protein>
<keyword evidence="2" id="KW-1185">Reference proteome</keyword>
<evidence type="ECO:0000256" key="1">
    <source>
        <dbReference type="SAM" id="MobiDB-lite"/>
    </source>
</evidence>
<gene>
    <name evidence="3" type="primary">LOC106752372</name>
</gene>
<dbReference type="GeneID" id="106752372"/>
<dbReference type="KEGG" id="dqu:106752372"/>
<feature type="region of interest" description="Disordered" evidence="1">
    <location>
        <begin position="307"/>
        <end position="345"/>
    </location>
</feature>